<dbReference type="Gene3D" id="3.50.50.60">
    <property type="entry name" value="FAD/NAD(P)-binding domain"/>
    <property type="match status" value="2"/>
</dbReference>
<comment type="caution">
    <text evidence="2">The sequence shown here is derived from an EMBL/GenBank/DDBJ whole genome shotgun (WGS) entry which is preliminary data.</text>
</comment>
<proteinExistence type="predicted"/>
<gene>
    <name evidence="2" type="ORF">SPHA_4337</name>
</gene>
<keyword evidence="1" id="KW-0812">Transmembrane</keyword>
<feature type="transmembrane region" description="Helical" evidence="1">
    <location>
        <begin position="105"/>
        <end position="131"/>
    </location>
</feature>
<dbReference type="InterPro" id="IPR036188">
    <property type="entry name" value="FAD/NAD-bd_sf"/>
</dbReference>
<evidence type="ECO:0000313" key="2">
    <source>
        <dbReference type="EMBL" id="CAE1154965.1"/>
    </source>
</evidence>
<protein>
    <submittedName>
        <fullName evidence="2">FAD-dependent oxidoreductase domain-containing protein 2</fullName>
    </submittedName>
</protein>
<dbReference type="Proteomes" id="UP000597762">
    <property type="component" value="Unassembled WGS sequence"/>
</dbReference>
<dbReference type="AlphaFoldDB" id="A0A812ASE4"/>
<sequence length="538" mass="62290">MLHFFFYFSIFVSYNFSPFPSYFPAVSFIAPPFFLFLLFFCFFYNASPFLIYYFSVSFIGPAHFSIYFIKPLLFLFHFFCLFYSASPFTVFIFFVYFIATSPLLISLFSVSFIMPPLFLFTIFSVSLFTVFPFSGHGNSAFETADAIYGATSLVHMIGRSRVRLAWSTHYVGDLRAVNNGPLDTYQLKSMDGIAEVDLSREMKFHAKNGKIHLTANDDFFDNFSLRDSYDMIIRCLGFTFDDSLFSNITMPERGRGKLKKFPRIKPTYESTNIPGLFFAGTIAHSLDFRESAGGFIHGFRYTARTLNRYLEVRNHGVPWPHVKIPMTNILHHVIKRINEAAGIYQMFQVLGDIMILNKEHTEVTYIEEYPVKMIHALTECSGIPAEEIIVIVFQYGANFSGPGKDVFRENRAVGDPEKAHESNFLHPVYYHYKKPPTEEQMNHLRLKEILPRPDNIHHMVEDFLTLWDTPVSHIQPLRRFLENIIGKDLRQFFAQTCAKFLLTYTTLPLFCEQYYMNGQGLQGTQTLLNFMVEKVLVS</sequence>
<keyword evidence="1" id="KW-1133">Transmembrane helix</keyword>
<keyword evidence="3" id="KW-1185">Reference proteome</keyword>
<keyword evidence="1" id="KW-0472">Membrane</keyword>
<dbReference type="Pfam" id="PF13738">
    <property type="entry name" value="Pyr_redox_3"/>
    <property type="match status" value="1"/>
</dbReference>
<feature type="transmembrane region" description="Helical" evidence="1">
    <location>
        <begin position="50"/>
        <end position="69"/>
    </location>
</feature>
<feature type="transmembrane region" description="Helical" evidence="1">
    <location>
        <begin position="75"/>
        <end position="98"/>
    </location>
</feature>
<evidence type="ECO:0000313" key="3">
    <source>
        <dbReference type="Proteomes" id="UP000597762"/>
    </source>
</evidence>
<evidence type="ECO:0000256" key="1">
    <source>
        <dbReference type="SAM" id="Phobius"/>
    </source>
</evidence>
<feature type="transmembrane region" description="Helical" evidence="1">
    <location>
        <begin position="22"/>
        <end position="43"/>
    </location>
</feature>
<dbReference type="OrthoDB" id="66881at2759"/>
<accession>A0A812ASE4</accession>
<dbReference type="EMBL" id="CAHIKZ030000137">
    <property type="protein sequence ID" value="CAE1154965.1"/>
    <property type="molecule type" value="Genomic_DNA"/>
</dbReference>
<name>A0A812ASE4_ACAPH</name>
<reference evidence="2" key="1">
    <citation type="submission" date="2021-01" db="EMBL/GenBank/DDBJ databases">
        <authorList>
            <person name="Li R."/>
            <person name="Bekaert M."/>
        </authorList>
    </citation>
    <scope>NUCLEOTIDE SEQUENCE</scope>
    <source>
        <strain evidence="2">Farmed</strain>
    </source>
</reference>
<organism evidence="2 3">
    <name type="scientific">Acanthosepion pharaonis</name>
    <name type="common">Pharaoh cuttlefish</name>
    <name type="synonym">Sepia pharaonis</name>
    <dbReference type="NCBI Taxonomy" id="158019"/>
    <lineage>
        <taxon>Eukaryota</taxon>
        <taxon>Metazoa</taxon>
        <taxon>Spiralia</taxon>
        <taxon>Lophotrochozoa</taxon>
        <taxon>Mollusca</taxon>
        <taxon>Cephalopoda</taxon>
        <taxon>Coleoidea</taxon>
        <taxon>Decapodiformes</taxon>
        <taxon>Sepiida</taxon>
        <taxon>Sepiina</taxon>
        <taxon>Sepiidae</taxon>
        <taxon>Acanthosepion</taxon>
    </lineage>
</organism>